<dbReference type="InterPro" id="IPR006447">
    <property type="entry name" value="Myb_dom_plants"/>
</dbReference>
<dbReference type="EMBL" id="JAAALK010000283">
    <property type="protein sequence ID" value="KAG8069863.1"/>
    <property type="molecule type" value="Genomic_DNA"/>
</dbReference>
<dbReference type="GO" id="GO:0003677">
    <property type="term" value="F:DNA binding"/>
    <property type="evidence" value="ECO:0007669"/>
    <property type="project" value="UniProtKB-KW"/>
</dbReference>
<dbReference type="GO" id="GO:0003700">
    <property type="term" value="F:DNA-binding transcription factor activity"/>
    <property type="evidence" value="ECO:0007669"/>
    <property type="project" value="InterPro"/>
</dbReference>
<comment type="caution">
    <text evidence="7">The sequence shown here is derived from an EMBL/GenBank/DDBJ whole genome shotgun (WGS) entry which is preliminary data.</text>
</comment>
<dbReference type="Proteomes" id="UP000729402">
    <property type="component" value="Unassembled WGS sequence"/>
</dbReference>
<feature type="domain" description="HTH myb-type" evidence="6">
    <location>
        <begin position="14"/>
        <end position="76"/>
    </location>
</feature>
<dbReference type="AlphaFoldDB" id="A0A8J5SUV2"/>
<reference evidence="7" key="2">
    <citation type="submission" date="2021-02" db="EMBL/GenBank/DDBJ databases">
        <authorList>
            <person name="Kimball J.A."/>
            <person name="Haas M.W."/>
            <person name="Macchietto M."/>
            <person name="Kono T."/>
            <person name="Duquette J."/>
            <person name="Shao M."/>
        </authorList>
    </citation>
    <scope>NUCLEOTIDE SEQUENCE</scope>
    <source>
        <tissue evidence="7">Fresh leaf tissue</tissue>
    </source>
</reference>
<dbReference type="OrthoDB" id="551907at2759"/>
<evidence type="ECO:0000256" key="4">
    <source>
        <dbReference type="ARBA" id="ARBA00023242"/>
    </source>
</evidence>
<feature type="region of interest" description="Disordered" evidence="5">
    <location>
        <begin position="192"/>
        <end position="223"/>
    </location>
</feature>
<proteinExistence type="predicted"/>
<accession>A0A8J5SUV2</accession>
<dbReference type="PANTHER" id="PTHR31314">
    <property type="entry name" value="MYB FAMILY TRANSCRIPTION FACTOR PHL7-LIKE"/>
    <property type="match status" value="1"/>
</dbReference>
<dbReference type="InterPro" id="IPR046955">
    <property type="entry name" value="PHR1-like"/>
</dbReference>
<evidence type="ECO:0000256" key="1">
    <source>
        <dbReference type="ARBA" id="ARBA00023015"/>
    </source>
</evidence>
<organism evidence="7 8">
    <name type="scientific">Zizania palustris</name>
    <name type="common">Northern wild rice</name>
    <dbReference type="NCBI Taxonomy" id="103762"/>
    <lineage>
        <taxon>Eukaryota</taxon>
        <taxon>Viridiplantae</taxon>
        <taxon>Streptophyta</taxon>
        <taxon>Embryophyta</taxon>
        <taxon>Tracheophyta</taxon>
        <taxon>Spermatophyta</taxon>
        <taxon>Magnoliopsida</taxon>
        <taxon>Liliopsida</taxon>
        <taxon>Poales</taxon>
        <taxon>Poaceae</taxon>
        <taxon>BOP clade</taxon>
        <taxon>Oryzoideae</taxon>
        <taxon>Oryzeae</taxon>
        <taxon>Zizaniinae</taxon>
        <taxon>Zizania</taxon>
    </lineage>
</organism>
<keyword evidence="8" id="KW-1185">Reference proteome</keyword>
<dbReference type="InterPro" id="IPR017930">
    <property type="entry name" value="Myb_dom"/>
</dbReference>
<reference evidence="7" key="1">
    <citation type="journal article" date="2021" name="bioRxiv">
        <title>Whole Genome Assembly and Annotation of Northern Wild Rice, Zizania palustris L., Supports a Whole Genome Duplication in the Zizania Genus.</title>
        <authorList>
            <person name="Haas M."/>
            <person name="Kono T."/>
            <person name="Macchietto M."/>
            <person name="Millas R."/>
            <person name="McGilp L."/>
            <person name="Shao M."/>
            <person name="Duquette J."/>
            <person name="Hirsch C.N."/>
            <person name="Kimball J."/>
        </authorList>
    </citation>
    <scope>NUCLEOTIDE SEQUENCE</scope>
    <source>
        <tissue evidence="7">Fresh leaf tissue</tissue>
    </source>
</reference>
<keyword evidence="1" id="KW-0805">Transcription regulation</keyword>
<keyword evidence="3" id="KW-0804">Transcription</keyword>
<evidence type="ECO:0000256" key="2">
    <source>
        <dbReference type="ARBA" id="ARBA00023125"/>
    </source>
</evidence>
<dbReference type="PROSITE" id="PS51294">
    <property type="entry name" value="HTH_MYB"/>
    <property type="match status" value="1"/>
</dbReference>
<evidence type="ECO:0000256" key="3">
    <source>
        <dbReference type="ARBA" id="ARBA00023163"/>
    </source>
</evidence>
<evidence type="ECO:0000313" key="7">
    <source>
        <dbReference type="EMBL" id="KAG8069863.1"/>
    </source>
</evidence>
<dbReference type="NCBIfam" id="TIGR01557">
    <property type="entry name" value="myb_SHAQKYF"/>
    <property type="match status" value="1"/>
</dbReference>
<keyword evidence="2" id="KW-0238">DNA-binding</keyword>
<evidence type="ECO:0000256" key="5">
    <source>
        <dbReference type="SAM" id="MobiDB-lite"/>
    </source>
</evidence>
<dbReference type="Pfam" id="PF00249">
    <property type="entry name" value="Myb_DNA-binding"/>
    <property type="match status" value="1"/>
</dbReference>
<evidence type="ECO:0000313" key="8">
    <source>
        <dbReference type="Proteomes" id="UP000729402"/>
    </source>
</evidence>
<name>A0A8J5SUV2_ZIZPA</name>
<evidence type="ECO:0000259" key="6">
    <source>
        <dbReference type="PROSITE" id="PS51294"/>
    </source>
</evidence>
<keyword evidence="4" id="KW-0539">Nucleus</keyword>
<protein>
    <recommendedName>
        <fullName evidence="6">HTH myb-type domain-containing protein</fullName>
    </recommendedName>
</protein>
<gene>
    <name evidence="7" type="ORF">GUJ93_ZPchr0006g42716</name>
</gene>
<dbReference type="InterPro" id="IPR001005">
    <property type="entry name" value="SANT/Myb"/>
</dbReference>
<sequence>MVVLERRGVRQYNRTDVPRLRWSEELHRRFVDAVHLLGGPDEATPKRILQLMGAKAGGVTISHVKSHLQMYRSSNNSGNIITGRPIQRSTSLDQQPKEHISTIRAPWNSSFNFLSTQKVSGNRSHGHQKSHRRQVVHTVDDCELTLSIGAGDEESISVVDGGSSISDDELRVAALPVLGTIIDVGSRDDDDHLACSSTRPPPAANAGSGRGRLAVNDDDDTEMSSEMMSSRSAAAAINLDLTISSPFWLT</sequence>
<dbReference type="PANTHER" id="PTHR31314:SF113">
    <property type="entry name" value="MYB FAMILY TRANSCRIPTION FACTOR MPH1"/>
    <property type="match status" value="1"/>
</dbReference>